<accession>U4TM35</accession>
<dbReference type="HOGENOM" id="CLU_110683_3_1_9"/>
<dbReference type="STRING" id="1231336.L248_2944"/>
<proteinExistence type="predicted"/>
<dbReference type="InterPro" id="IPR025272">
    <property type="entry name" value="SocA_Panacea"/>
</dbReference>
<dbReference type="Pfam" id="PF13274">
    <property type="entry name" value="SocA_Panacea"/>
    <property type="match status" value="1"/>
</dbReference>
<dbReference type="EMBL" id="KI271588">
    <property type="protein sequence ID" value="ERL65269.1"/>
    <property type="molecule type" value="Genomic_DNA"/>
</dbReference>
<protein>
    <recommendedName>
        <fullName evidence="1">Antitoxin SocA-like Panacea domain-containing protein</fullName>
    </recommendedName>
</protein>
<evidence type="ECO:0000313" key="3">
    <source>
        <dbReference type="Proteomes" id="UP000030647"/>
    </source>
</evidence>
<evidence type="ECO:0000313" key="2">
    <source>
        <dbReference type="EMBL" id="ERL65269.1"/>
    </source>
</evidence>
<organism evidence="2 3">
    <name type="scientific">Schleiferilactobacillus shenzhenensis LY-73</name>
    <dbReference type="NCBI Taxonomy" id="1231336"/>
    <lineage>
        <taxon>Bacteria</taxon>
        <taxon>Bacillati</taxon>
        <taxon>Bacillota</taxon>
        <taxon>Bacilli</taxon>
        <taxon>Lactobacillales</taxon>
        <taxon>Lactobacillaceae</taxon>
        <taxon>Schleiferilactobacillus</taxon>
    </lineage>
</organism>
<name>U4TM35_9LACO</name>
<reference evidence="3" key="1">
    <citation type="journal article" date="2013" name="Genome Announc.">
        <title>Whole-Genome Sequencing of Lactobacillus shenzhenensis Strain LY-73T.</title>
        <authorList>
            <person name="Lin Z."/>
            <person name="Liu Z."/>
            <person name="Yang R."/>
            <person name="Zou Y."/>
            <person name="Wan D."/>
            <person name="Chen J."/>
            <person name="Guo M."/>
            <person name="Zhao J."/>
            <person name="Fang C."/>
            <person name="Yang R."/>
            <person name="Liu F."/>
        </authorList>
    </citation>
    <scope>NUCLEOTIDE SEQUENCE [LARGE SCALE GENOMIC DNA]</scope>
    <source>
        <strain evidence="3">LY-73</strain>
    </source>
</reference>
<dbReference type="OrthoDB" id="9799173at2"/>
<gene>
    <name evidence="2" type="ORF">L248_2944</name>
</gene>
<dbReference type="eggNOG" id="COG3600">
    <property type="taxonomic scope" value="Bacteria"/>
</dbReference>
<evidence type="ECO:0000259" key="1">
    <source>
        <dbReference type="Pfam" id="PF13274"/>
    </source>
</evidence>
<dbReference type="AlphaFoldDB" id="U4TM35"/>
<dbReference type="RefSeq" id="WP_022529529.1">
    <property type="nucleotide sequence ID" value="NZ_KI271588.1"/>
</dbReference>
<dbReference type="Proteomes" id="UP000030647">
    <property type="component" value="Unassembled WGS sequence"/>
</dbReference>
<sequence length="156" mass="17715">MDVKNVVDWFILTNAADVKTNPLVDVLTPIKLMNLLYVAQGYHLAANDELLFSEPMTAWVFGAKVASVQRHFSGKREALDPFAHHNGVSAQIVDDDKHSREAVRAAYDAFWDWSTNELSEAVKKQTPWIEARAREDNVIDQGVLKRYFEQHVLAYG</sequence>
<feature type="domain" description="Antitoxin SocA-like Panacea" evidence="1">
    <location>
        <begin position="32"/>
        <end position="128"/>
    </location>
</feature>
<keyword evidence="3" id="KW-1185">Reference proteome</keyword>